<dbReference type="PANTHER" id="PTHR34136:SF1">
    <property type="entry name" value="UDP-N-ACETYL-D-MANNOSAMINURONIC ACID TRANSFERASE"/>
    <property type="match status" value="1"/>
</dbReference>
<dbReference type="PANTHER" id="PTHR34136">
    <property type="match status" value="1"/>
</dbReference>
<dbReference type="Proteomes" id="UP001165583">
    <property type="component" value="Unassembled WGS sequence"/>
</dbReference>
<accession>A0ABT2HZU0</accession>
<reference evidence="3" key="1">
    <citation type="submission" date="2022-09" db="EMBL/GenBank/DDBJ databases">
        <title>Novosphingobium sp. Nov., a polycyclic aromatic hydrocarbon-degrading bacterium isolated form mangrove sediments in HongKong.</title>
        <authorList>
            <person name="Hu Z."/>
        </authorList>
    </citation>
    <scope>NUCLEOTIDE SEQUENCE</scope>
    <source>
        <strain evidence="3">HK4-1</strain>
    </source>
</reference>
<protein>
    <submittedName>
        <fullName evidence="3">WecB/TagA/CpsF family glycosyltransferase</fullName>
    </submittedName>
</protein>
<evidence type="ECO:0000313" key="3">
    <source>
        <dbReference type="EMBL" id="MCT2398066.1"/>
    </source>
</evidence>
<keyword evidence="2" id="KW-0808">Transferase</keyword>
<proteinExistence type="predicted"/>
<keyword evidence="4" id="KW-1185">Reference proteome</keyword>
<comment type="caution">
    <text evidence="3">The sequence shown here is derived from an EMBL/GenBank/DDBJ whole genome shotgun (WGS) entry which is preliminary data.</text>
</comment>
<evidence type="ECO:0000313" key="4">
    <source>
        <dbReference type="Proteomes" id="UP001165583"/>
    </source>
</evidence>
<dbReference type="InterPro" id="IPR004629">
    <property type="entry name" value="WecG_TagA_CpsF"/>
</dbReference>
<gene>
    <name evidence="3" type="ORF">NZK81_00745</name>
</gene>
<name>A0ABT2HZU0_9SPHN</name>
<dbReference type="EMBL" id="JANZXA010000001">
    <property type="protein sequence ID" value="MCT2398066.1"/>
    <property type="molecule type" value="Genomic_DNA"/>
</dbReference>
<evidence type="ECO:0000256" key="1">
    <source>
        <dbReference type="ARBA" id="ARBA00022676"/>
    </source>
</evidence>
<organism evidence="3 4">
    <name type="scientific">Novosphingobium mangrovi</name>
    <name type="common">ex Huang et al. 2023</name>
    <dbReference type="NCBI Taxonomy" id="2976432"/>
    <lineage>
        <taxon>Bacteria</taxon>
        <taxon>Pseudomonadati</taxon>
        <taxon>Pseudomonadota</taxon>
        <taxon>Alphaproteobacteria</taxon>
        <taxon>Sphingomonadales</taxon>
        <taxon>Sphingomonadaceae</taxon>
        <taxon>Novosphingobium</taxon>
    </lineage>
</organism>
<dbReference type="RefSeq" id="WP_260043133.1">
    <property type="nucleotide sequence ID" value="NZ_JANZXA010000001.1"/>
</dbReference>
<dbReference type="NCBIfam" id="TIGR00696">
    <property type="entry name" value="wecG_tagA_cpsF"/>
    <property type="match status" value="1"/>
</dbReference>
<sequence length="257" mass="29029">MNIPDKLPTYDVLGVPVTITTPVHAAQTIEEWSKDDIGRFVCIRDVPSLMTINNDPAIRDLHLEAAMITPDSSYIAKIGRLRGLPVQQTCGPDLIDLVAKRSVQRGLSHYFYGGQEGIAEQLAEVFKARYPGFQVAGTECPPFRALTKEEDDAVVERIKASGADIVWVGISSPKQDVWMRDHYKHLPQTLIGVGAAFDFQTGNVKRAPKWMRKVMLEWLFRLASDPRRLWKRYLILAPRFVWKVTTTPATEQVARSR</sequence>
<evidence type="ECO:0000256" key="2">
    <source>
        <dbReference type="ARBA" id="ARBA00022679"/>
    </source>
</evidence>
<dbReference type="CDD" id="cd06533">
    <property type="entry name" value="Glyco_transf_WecG_TagA"/>
    <property type="match status" value="1"/>
</dbReference>
<keyword evidence="1" id="KW-0328">Glycosyltransferase</keyword>
<dbReference type="Pfam" id="PF03808">
    <property type="entry name" value="Glyco_tran_WecG"/>
    <property type="match status" value="1"/>
</dbReference>